<proteinExistence type="predicted"/>
<dbReference type="AlphaFoldDB" id="A0A6N2LZD6"/>
<gene>
    <name evidence="1" type="ORF">SVIM_LOCUS289261</name>
</gene>
<name>A0A6N2LZD6_SALVM</name>
<reference evidence="1" key="1">
    <citation type="submission" date="2019-03" db="EMBL/GenBank/DDBJ databases">
        <authorList>
            <person name="Mank J."/>
            <person name="Almeida P."/>
        </authorList>
    </citation>
    <scope>NUCLEOTIDE SEQUENCE</scope>
    <source>
        <strain evidence="1">78183</strain>
    </source>
</reference>
<organism evidence="1">
    <name type="scientific">Salix viminalis</name>
    <name type="common">Common osier</name>
    <name type="synonym">Basket willow</name>
    <dbReference type="NCBI Taxonomy" id="40686"/>
    <lineage>
        <taxon>Eukaryota</taxon>
        <taxon>Viridiplantae</taxon>
        <taxon>Streptophyta</taxon>
        <taxon>Embryophyta</taxon>
        <taxon>Tracheophyta</taxon>
        <taxon>Spermatophyta</taxon>
        <taxon>Magnoliopsida</taxon>
        <taxon>eudicotyledons</taxon>
        <taxon>Gunneridae</taxon>
        <taxon>Pentapetalae</taxon>
        <taxon>rosids</taxon>
        <taxon>fabids</taxon>
        <taxon>Malpighiales</taxon>
        <taxon>Salicaceae</taxon>
        <taxon>Saliceae</taxon>
        <taxon>Salix</taxon>
    </lineage>
</organism>
<protein>
    <submittedName>
        <fullName evidence="1">Uncharacterized protein</fullName>
    </submittedName>
</protein>
<evidence type="ECO:0000313" key="1">
    <source>
        <dbReference type="EMBL" id="VFU45889.1"/>
    </source>
</evidence>
<sequence>MEESNSNNHMANNVARAIVAALDWKSTPGARKDAVSFLESWLKVVKFPVFPCHAYMRSKQEMYEFRPAHHSFLSKGTGLLKFGCMLSKCFRVRPKVRSHTALLYFSTQTMKLKSLC</sequence>
<dbReference type="EMBL" id="CAADRP010001630">
    <property type="protein sequence ID" value="VFU45889.1"/>
    <property type="molecule type" value="Genomic_DNA"/>
</dbReference>
<accession>A0A6N2LZD6</accession>